<sequence length="790" mass="84526">MTALGRSLGLGRTTVHTAVRRSGPPPSKRTVVILARGLGLPVAELVELWRRATEGADPASVAGGAAGPGRPIGDWDPHDLEVHPAGTAPDSSPDAAPGGVVRRVLPGYVSREHDRVLARAVREAGNGHSRLVVLVGDSSTGKTRACWEAVQPLAALGWRLWHPFDPTRATEALDDLHRVLPRTVVWLNEAQHYFGDPVTGERIAAAVRSLLTVPERGPVLVLGTLWPKYALRYAALPAPDEPDVYSPVRALLEGRTLIVPEAFDAPALAAAVALAESGDRLLADALTRARTSGQLAQDLAGAPQLRDRYEQGSPAARALLRVAMDARRLGAGLHLPRAFLVDAAADYFSQGEYDQRADDWAEVAFAELARPVHGKQAPLRRAVPRPALRPPGDARPGEALAGPAGTVFRLADHLEQHGRAVRGDLCPPASFWHAAHTHLTRPNDLYRLAEAARACHRLQWHHHLCHRAAHAGHAGALFRLSRARREAGDHHGADSLLRRAADAGDVDALLDLAERRERAGDTAAAEVLLERAVESGRPYALLRAGGRRERAGDARGAAILFERAADAGDPDGLLLLARDRKLAGDLEGAEALYQRVTATGSPLALFQLVFIRGAAGDMEGAEALGQRAADAGHPHALLQLARVVEFEGDVERAEAICRRLVAIGSVPAMLDLADMRERAGDLAGAEELARRATRTGRPEALLYTARKRREAGSVQEAEAWARQAADAGGRDALLYLAELRTEAGDTPGAEALLRRAADAGHADKVKNLPAIAAKWRYGLDPDGTPTLPWH</sequence>
<evidence type="ECO:0000256" key="1">
    <source>
        <dbReference type="SAM" id="MobiDB-lite"/>
    </source>
</evidence>
<dbReference type="InterPro" id="IPR011990">
    <property type="entry name" value="TPR-like_helical_dom_sf"/>
</dbReference>
<evidence type="ECO:0000313" key="3">
    <source>
        <dbReference type="Proteomes" id="UP001432075"/>
    </source>
</evidence>
<dbReference type="Proteomes" id="UP001432075">
    <property type="component" value="Plasmid unnamed1"/>
</dbReference>
<geneLocation type="plasmid" evidence="2 3">
    <name>unnamed1</name>
</geneLocation>
<feature type="compositionally biased region" description="Low complexity" evidence="1">
    <location>
        <begin position="56"/>
        <end position="72"/>
    </location>
</feature>
<dbReference type="Gene3D" id="1.25.40.10">
    <property type="entry name" value="Tetratricopeptide repeat domain"/>
    <property type="match status" value="3"/>
</dbReference>
<dbReference type="EMBL" id="CP108058">
    <property type="protein sequence ID" value="WUO51461.1"/>
    <property type="molecule type" value="Genomic_DNA"/>
</dbReference>
<name>A0ABZ1RXN3_9ACTN</name>
<dbReference type="RefSeq" id="WP_328777755.1">
    <property type="nucleotide sequence ID" value="NZ_CP108058.1"/>
</dbReference>
<proteinExistence type="predicted"/>
<reference evidence="2" key="1">
    <citation type="submission" date="2022-10" db="EMBL/GenBank/DDBJ databases">
        <title>The complete genomes of actinobacterial strains from the NBC collection.</title>
        <authorList>
            <person name="Joergensen T.S."/>
            <person name="Alvarez Arevalo M."/>
            <person name="Sterndorff E.B."/>
            <person name="Faurdal D."/>
            <person name="Vuksanovic O."/>
            <person name="Mourched A.-S."/>
            <person name="Charusanti P."/>
            <person name="Shaw S."/>
            <person name="Blin K."/>
            <person name="Weber T."/>
        </authorList>
    </citation>
    <scope>NUCLEOTIDE SEQUENCE</scope>
    <source>
        <strain evidence="2">NBC_00283</strain>
        <plasmid evidence="2">unnamed1</plasmid>
    </source>
</reference>
<feature type="compositionally biased region" description="Basic and acidic residues" evidence="1">
    <location>
        <begin position="73"/>
        <end position="82"/>
    </location>
</feature>
<keyword evidence="3" id="KW-1185">Reference proteome</keyword>
<dbReference type="SUPFAM" id="SSF81901">
    <property type="entry name" value="HCP-like"/>
    <property type="match status" value="2"/>
</dbReference>
<gene>
    <name evidence="2" type="ORF">OHU17_37040</name>
</gene>
<organism evidence="2 3">
    <name type="scientific">Streptomyces goshikiensis</name>
    <dbReference type="NCBI Taxonomy" id="1942"/>
    <lineage>
        <taxon>Bacteria</taxon>
        <taxon>Bacillati</taxon>
        <taxon>Actinomycetota</taxon>
        <taxon>Actinomycetes</taxon>
        <taxon>Kitasatosporales</taxon>
        <taxon>Streptomycetaceae</taxon>
        <taxon>Streptomyces</taxon>
    </lineage>
</organism>
<protein>
    <submittedName>
        <fullName evidence="2">Uncharacterized protein</fullName>
    </submittedName>
</protein>
<feature type="region of interest" description="Disordered" evidence="1">
    <location>
        <begin position="56"/>
        <end position="98"/>
    </location>
</feature>
<accession>A0ABZ1RXN3</accession>
<evidence type="ECO:0000313" key="2">
    <source>
        <dbReference type="EMBL" id="WUO51461.1"/>
    </source>
</evidence>
<keyword evidence="2" id="KW-0614">Plasmid</keyword>